<proteinExistence type="predicted"/>
<comment type="caution">
    <text evidence="2">The sequence shown here is derived from an EMBL/GenBank/DDBJ whole genome shotgun (WGS) entry which is preliminary data.</text>
</comment>
<evidence type="ECO:0000313" key="2">
    <source>
        <dbReference type="EMBL" id="MBB5068070.1"/>
    </source>
</evidence>
<dbReference type="AlphaFoldDB" id="A0A840N7W7"/>
<keyword evidence="1" id="KW-1133">Transmembrane helix</keyword>
<organism evidence="2 3">
    <name type="scientific">Saccharopolyspora gloriosae</name>
    <dbReference type="NCBI Taxonomy" id="455344"/>
    <lineage>
        <taxon>Bacteria</taxon>
        <taxon>Bacillati</taxon>
        <taxon>Actinomycetota</taxon>
        <taxon>Actinomycetes</taxon>
        <taxon>Pseudonocardiales</taxon>
        <taxon>Pseudonocardiaceae</taxon>
        <taxon>Saccharopolyspora</taxon>
    </lineage>
</organism>
<dbReference type="EMBL" id="JACHIV010000001">
    <property type="protein sequence ID" value="MBB5068070.1"/>
    <property type="molecule type" value="Genomic_DNA"/>
</dbReference>
<evidence type="ECO:0000256" key="1">
    <source>
        <dbReference type="SAM" id="Phobius"/>
    </source>
</evidence>
<keyword evidence="3" id="KW-1185">Reference proteome</keyword>
<keyword evidence="1" id="KW-0472">Membrane</keyword>
<protein>
    <submittedName>
        <fullName evidence="2">Uncharacterized protein</fullName>
    </submittedName>
</protein>
<reference evidence="2 3" key="1">
    <citation type="submission" date="2020-08" db="EMBL/GenBank/DDBJ databases">
        <title>Sequencing the genomes of 1000 actinobacteria strains.</title>
        <authorList>
            <person name="Klenk H.-P."/>
        </authorList>
    </citation>
    <scope>NUCLEOTIDE SEQUENCE [LARGE SCALE GENOMIC DNA]</scope>
    <source>
        <strain evidence="2 3">DSM 45582</strain>
    </source>
</reference>
<evidence type="ECO:0000313" key="3">
    <source>
        <dbReference type="Proteomes" id="UP000580474"/>
    </source>
</evidence>
<feature type="transmembrane region" description="Helical" evidence="1">
    <location>
        <begin position="6"/>
        <end position="28"/>
    </location>
</feature>
<sequence length="37" mass="3886">MSDLATVLPGLLLPLAIIAVVGVITFAYRQPPGGKHR</sequence>
<gene>
    <name evidence="2" type="ORF">BJ969_001158</name>
</gene>
<keyword evidence="1" id="KW-0812">Transmembrane</keyword>
<dbReference type="Proteomes" id="UP000580474">
    <property type="component" value="Unassembled WGS sequence"/>
</dbReference>
<name>A0A840N7W7_9PSEU</name>
<accession>A0A840N7W7</accession>